<protein>
    <submittedName>
        <fullName evidence="3">Uncharacterized protein</fullName>
    </submittedName>
</protein>
<proteinExistence type="predicted"/>
<sequence>MDEPQLLAVLIVIAFFFITLFGGGYLIYRTMNRPNSYIGARMHAEEQRRLQQERDSTGGAAPVAGQTGPASPTGEHEAMNPRDVRGPRGPEDQSPER</sequence>
<evidence type="ECO:0000256" key="2">
    <source>
        <dbReference type="SAM" id="Phobius"/>
    </source>
</evidence>
<dbReference type="EMBL" id="CP035810">
    <property type="protein sequence ID" value="QIN30133.1"/>
    <property type="molecule type" value="Genomic_DNA"/>
</dbReference>
<dbReference type="OrthoDB" id="4805592at2"/>
<reference evidence="4 6" key="2">
    <citation type="submission" date="2019-02" db="EMBL/GenBank/DDBJ databases">
        <title>Complete Genome Sequence and Methylome Analysis of Brevibacterium luteolum NEB1784.</title>
        <authorList>
            <person name="Fomenkov A."/>
            <person name="Roberts R.J."/>
        </authorList>
    </citation>
    <scope>NUCLEOTIDE SEQUENCE [LARGE SCALE GENOMIC DNA]</scope>
    <source>
        <strain evidence="4 6">NEB1784</strain>
    </source>
</reference>
<keyword evidence="2" id="KW-0472">Membrane</keyword>
<accession>A0A2N6PIR2</accession>
<keyword evidence="2" id="KW-0812">Transmembrane</keyword>
<evidence type="ECO:0000256" key="1">
    <source>
        <dbReference type="SAM" id="MobiDB-lite"/>
    </source>
</evidence>
<evidence type="ECO:0000313" key="3">
    <source>
        <dbReference type="EMBL" id="PMB98579.1"/>
    </source>
</evidence>
<keyword evidence="5" id="KW-1185">Reference proteome</keyword>
<feature type="compositionally biased region" description="Basic and acidic residues" evidence="1">
    <location>
        <begin position="74"/>
        <end position="97"/>
    </location>
</feature>
<dbReference type="Proteomes" id="UP000235703">
    <property type="component" value="Unassembled WGS sequence"/>
</dbReference>
<dbReference type="Proteomes" id="UP000501518">
    <property type="component" value="Chromosome"/>
</dbReference>
<keyword evidence="2" id="KW-1133">Transmembrane helix</keyword>
<dbReference type="RefSeq" id="WP_102161179.1">
    <property type="nucleotide sequence ID" value="NZ_CP035810.1"/>
</dbReference>
<feature type="transmembrane region" description="Helical" evidence="2">
    <location>
        <begin position="6"/>
        <end position="28"/>
    </location>
</feature>
<feature type="region of interest" description="Disordered" evidence="1">
    <location>
        <begin position="42"/>
        <end position="97"/>
    </location>
</feature>
<feature type="compositionally biased region" description="Basic and acidic residues" evidence="1">
    <location>
        <begin position="42"/>
        <end position="56"/>
    </location>
</feature>
<evidence type="ECO:0000313" key="4">
    <source>
        <dbReference type="EMBL" id="QIN30133.1"/>
    </source>
</evidence>
<evidence type="ECO:0000313" key="5">
    <source>
        <dbReference type="Proteomes" id="UP000235703"/>
    </source>
</evidence>
<reference evidence="3 5" key="1">
    <citation type="submission" date="2017-09" db="EMBL/GenBank/DDBJ databases">
        <title>Bacterial strain isolated from the female urinary microbiota.</title>
        <authorList>
            <person name="Thomas-White K."/>
            <person name="Kumar N."/>
            <person name="Forster S."/>
            <person name="Putonti C."/>
            <person name="Lawley T."/>
            <person name="Wolfe A.J."/>
        </authorList>
    </citation>
    <scope>NUCLEOTIDE SEQUENCE [LARGE SCALE GENOMIC DNA]</scope>
    <source>
        <strain evidence="3 5">UMB0680</strain>
    </source>
</reference>
<dbReference type="EMBL" id="PNFZ01000002">
    <property type="protein sequence ID" value="PMB98579.1"/>
    <property type="molecule type" value="Genomic_DNA"/>
</dbReference>
<evidence type="ECO:0000313" key="6">
    <source>
        <dbReference type="Proteomes" id="UP000501518"/>
    </source>
</evidence>
<name>A0A2N6PIR2_9MICO</name>
<gene>
    <name evidence="3" type="ORF">CJ198_04405</name>
    <name evidence="4" type="ORF">EW640_13315</name>
</gene>
<organism evidence="3 5">
    <name type="scientific">Brevibacterium luteolum</name>
    <dbReference type="NCBI Taxonomy" id="199591"/>
    <lineage>
        <taxon>Bacteria</taxon>
        <taxon>Bacillati</taxon>
        <taxon>Actinomycetota</taxon>
        <taxon>Actinomycetes</taxon>
        <taxon>Micrococcales</taxon>
        <taxon>Brevibacteriaceae</taxon>
        <taxon>Brevibacterium</taxon>
    </lineage>
</organism>
<dbReference type="AlphaFoldDB" id="A0A2N6PIR2"/>
<dbReference type="KEGG" id="blut:EW640_13315"/>